<gene>
    <name evidence="1" type="ORF">SAMN06265348_1285</name>
</gene>
<evidence type="ECO:0000313" key="1">
    <source>
        <dbReference type="EMBL" id="SMO99863.1"/>
    </source>
</evidence>
<dbReference type="RefSeq" id="WP_142531404.1">
    <property type="nucleotide sequence ID" value="NZ_CBCSJO010000005.1"/>
</dbReference>
<proteinExistence type="predicted"/>
<dbReference type="Proteomes" id="UP000320300">
    <property type="component" value="Unassembled WGS sequence"/>
</dbReference>
<name>A0A521FUL8_9SPHI</name>
<accession>A0A521FUL8</accession>
<reference evidence="1 2" key="1">
    <citation type="submission" date="2017-05" db="EMBL/GenBank/DDBJ databases">
        <authorList>
            <person name="Varghese N."/>
            <person name="Submissions S."/>
        </authorList>
    </citation>
    <scope>NUCLEOTIDE SEQUENCE [LARGE SCALE GENOMIC DNA]</scope>
    <source>
        <strain evidence="1 2">DSM 19036</strain>
    </source>
</reference>
<protein>
    <recommendedName>
        <fullName evidence="3">DGQHR domain-containing protein</fullName>
    </recommendedName>
</protein>
<keyword evidence="2" id="KW-1185">Reference proteome</keyword>
<dbReference type="OrthoDB" id="8420916at2"/>
<organism evidence="1 2">
    <name type="scientific">Pedobacter westerhofensis</name>
    <dbReference type="NCBI Taxonomy" id="425512"/>
    <lineage>
        <taxon>Bacteria</taxon>
        <taxon>Pseudomonadati</taxon>
        <taxon>Bacteroidota</taxon>
        <taxon>Sphingobacteriia</taxon>
        <taxon>Sphingobacteriales</taxon>
        <taxon>Sphingobacteriaceae</taxon>
        <taxon>Pedobacter</taxon>
    </lineage>
</organism>
<sequence>MKAKILDQFREGSAICYLTSISLSDYINALPVNYQDYEVQRQIVNNAYLDALINTITDKKHIPPIVLVVETNEFEIYGSDLDITTFKILDGLQRTFRLQGIYESIKLLDEEIKSNPSVLEMSKISISKNYRKILEEKNSSTAIFLKLIDFVKGDSNKLLETLYERIQWFEIWIGLSASEEVNKMLVLNAGHKAVKTKHQLELLFRNILPIVQRVEVPDFVLIKDKELSQYKLGKERQPGQFQFSNLITSLLSFSEAKPLTTNIDLIQKSQSDYFDDDVFDVLLKYDFLKAFLTSLVKFDKHLQETFGVAGIQWLGRETSLVGIYAALGNYSKAIPVTAEKAIEIFNTKIVSKVAVLRLDDFEVVRNSQDLAKINFGTVNKRAVYYCITDILNSEEDLVIDWKLYFNREAK</sequence>
<evidence type="ECO:0008006" key="3">
    <source>
        <dbReference type="Google" id="ProtNLM"/>
    </source>
</evidence>
<evidence type="ECO:0000313" key="2">
    <source>
        <dbReference type="Proteomes" id="UP000320300"/>
    </source>
</evidence>
<dbReference type="AlphaFoldDB" id="A0A521FUL8"/>
<dbReference type="EMBL" id="FXTN01000028">
    <property type="protein sequence ID" value="SMO99863.1"/>
    <property type="molecule type" value="Genomic_DNA"/>
</dbReference>